<dbReference type="EC" id="2.7.1.28" evidence="5"/>
<dbReference type="InterPro" id="IPR036117">
    <property type="entry name" value="DhaL_dom_sf"/>
</dbReference>
<dbReference type="PANTHER" id="PTHR28629">
    <property type="entry name" value="TRIOKINASE/FMN CYCLASE"/>
    <property type="match status" value="1"/>
</dbReference>
<evidence type="ECO:0000256" key="11">
    <source>
        <dbReference type="ARBA" id="ARBA00022723"/>
    </source>
</evidence>
<dbReference type="PROSITE" id="PS51480">
    <property type="entry name" value="DHAL"/>
    <property type="match status" value="1"/>
</dbReference>
<evidence type="ECO:0000313" key="32">
    <source>
        <dbReference type="Proteomes" id="UP001591681"/>
    </source>
</evidence>
<reference evidence="31 32" key="1">
    <citation type="submission" date="2024-09" db="EMBL/GenBank/DDBJ databases">
        <title>A chromosome-level genome assembly of Gray's grenadier anchovy, Coilia grayii.</title>
        <authorList>
            <person name="Fu Z."/>
        </authorList>
    </citation>
    <scope>NUCLEOTIDE SEQUENCE [LARGE SCALE GENOMIC DNA]</scope>
    <source>
        <strain evidence="31">G4</strain>
        <tissue evidence="31">Muscle</tissue>
    </source>
</reference>
<feature type="binding site" evidence="28">
    <location>
        <position position="110"/>
    </location>
    <ligand>
        <name>substrate</name>
    </ligand>
</feature>
<comment type="catalytic activity">
    <reaction evidence="25">
        <text>FAD = riboflavin cyclic-4',5'-phosphate + AMP + H(+)</text>
        <dbReference type="Rhea" id="RHEA:13729"/>
        <dbReference type="ChEBI" id="CHEBI:15378"/>
        <dbReference type="ChEBI" id="CHEBI:57692"/>
        <dbReference type="ChEBI" id="CHEBI:76202"/>
        <dbReference type="ChEBI" id="CHEBI:456215"/>
        <dbReference type="EC" id="4.6.1.15"/>
    </reaction>
</comment>
<keyword evidence="20" id="KW-0170">Cobalt</keyword>
<evidence type="ECO:0000256" key="25">
    <source>
        <dbReference type="ARBA" id="ARBA00048526"/>
    </source>
</evidence>
<dbReference type="SUPFAM" id="SSF101473">
    <property type="entry name" value="DhaL-like"/>
    <property type="match status" value="1"/>
</dbReference>
<evidence type="ECO:0000256" key="14">
    <source>
        <dbReference type="ARBA" id="ARBA00022827"/>
    </source>
</evidence>
<keyword evidence="17" id="KW-0464">Manganese</keyword>
<keyword evidence="16" id="KW-0460">Magnesium</keyword>
<dbReference type="GO" id="GO:0050354">
    <property type="term" value="F:triokinase activity"/>
    <property type="evidence" value="ECO:0007669"/>
    <property type="project" value="UniProtKB-EC"/>
</dbReference>
<feature type="domain" description="DhaL" evidence="29">
    <location>
        <begin position="372"/>
        <end position="572"/>
    </location>
</feature>
<feature type="active site" description="Tele-hemiaminal-histidine intermediate" evidence="27">
    <location>
        <position position="222"/>
    </location>
</feature>
<keyword evidence="14" id="KW-0274">FAD</keyword>
<comment type="cofactor">
    <cofactor evidence="2">
        <name>Co(2+)</name>
        <dbReference type="ChEBI" id="CHEBI:48828"/>
    </cofactor>
</comment>
<dbReference type="PROSITE" id="PS51481">
    <property type="entry name" value="DHAK"/>
    <property type="match status" value="1"/>
</dbReference>
<evidence type="ECO:0000256" key="26">
    <source>
        <dbReference type="ARBA" id="ARBA00048898"/>
    </source>
</evidence>
<dbReference type="Gene3D" id="3.30.1180.20">
    <property type="entry name" value="Dihydroxyacetone kinase, domain 2"/>
    <property type="match status" value="1"/>
</dbReference>
<keyword evidence="8" id="KW-0597">Phosphoprotein</keyword>
<evidence type="ECO:0000256" key="9">
    <source>
        <dbReference type="ARBA" id="ARBA00022630"/>
    </source>
</evidence>
<dbReference type="EMBL" id="JBHFQA010000022">
    <property type="protein sequence ID" value="KAL2079723.1"/>
    <property type="molecule type" value="Genomic_DNA"/>
</dbReference>
<evidence type="ECO:0000259" key="30">
    <source>
        <dbReference type="PROSITE" id="PS51481"/>
    </source>
</evidence>
<evidence type="ECO:0000313" key="31">
    <source>
        <dbReference type="EMBL" id="KAL2079723.1"/>
    </source>
</evidence>
<proteinExistence type="predicted"/>
<dbReference type="EC" id="4.6.1.15" evidence="6"/>
<dbReference type="InterPro" id="IPR004006">
    <property type="entry name" value="DhaK_dom"/>
</dbReference>
<dbReference type="InterPro" id="IPR050861">
    <property type="entry name" value="Dihydroxyacetone_Kinase"/>
</dbReference>
<keyword evidence="18" id="KW-0456">Lyase</keyword>
<evidence type="ECO:0000256" key="20">
    <source>
        <dbReference type="ARBA" id="ARBA00023285"/>
    </source>
</evidence>
<dbReference type="FunFam" id="3.40.50.10440:FF:000001">
    <property type="entry name" value="Dihydroxyacetone kinase, DhaK subunit"/>
    <property type="match status" value="1"/>
</dbReference>
<dbReference type="NCBIfam" id="NF011049">
    <property type="entry name" value="PRK14479.1"/>
    <property type="match status" value="1"/>
</dbReference>
<dbReference type="EC" id="2.7.1.29" evidence="4"/>
<comment type="function">
    <text evidence="22">Catalyzes both the phosphorylation of dihydroxyacetone and of glyceraldehyde, and the splitting of ribonucleoside diphosphate-X compounds among which FAD is the best substrate. Represses IFIH1-mediated cellular antiviral response.</text>
</comment>
<organism evidence="31 32">
    <name type="scientific">Coilia grayii</name>
    <name type="common">Gray's grenadier anchovy</name>
    <dbReference type="NCBI Taxonomy" id="363190"/>
    <lineage>
        <taxon>Eukaryota</taxon>
        <taxon>Metazoa</taxon>
        <taxon>Chordata</taxon>
        <taxon>Craniata</taxon>
        <taxon>Vertebrata</taxon>
        <taxon>Euteleostomi</taxon>
        <taxon>Actinopterygii</taxon>
        <taxon>Neopterygii</taxon>
        <taxon>Teleostei</taxon>
        <taxon>Clupei</taxon>
        <taxon>Clupeiformes</taxon>
        <taxon>Clupeoidei</taxon>
        <taxon>Engraulidae</taxon>
        <taxon>Coilinae</taxon>
        <taxon>Coilia</taxon>
    </lineage>
</organism>
<evidence type="ECO:0000256" key="24">
    <source>
        <dbReference type="ARBA" id="ARBA00047974"/>
    </source>
</evidence>
<feature type="domain" description="DhaK" evidence="30">
    <location>
        <begin position="10"/>
        <end position="337"/>
    </location>
</feature>
<evidence type="ECO:0000256" key="2">
    <source>
        <dbReference type="ARBA" id="ARBA00001941"/>
    </source>
</evidence>
<evidence type="ECO:0000256" key="8">
    <source>
        <dbReference type="ARBA" id="ARBA00022553"/>
    </source>
</evidence>
<dbReference type="SMART" id="SM01120">
    <property type="entry name" value="Dak2"/>
    <property type="match status" value="1"/>
</dbReference>
<dbReference type="NCBIfam" id="TIGR02361">
    <property type="entry name" value="dak_ATP"/>
    <property type="match status" value="1"/>
</dbReference>
<evidence type="ECO:0000256" key="19">
    <source>
        <dbReference type="ARBA" id="ARBA00023268"/>
    </source>
</evidence>
<keyword evidence="32" id="KW-1185">Reference proteome</keyword>
<keyword evidence="19" id="KW-0511">Multifunctional enzyme</keyword>
<comment type="subunit">
    <text evidence="23">Homodimer. Interacts with IFIH1 (via the CARD domains), the interaction is inhibited by viral infection.</text>
</comment>
<gene>
    <name evidence="31" type="ORF">ACEWY4_025467</name>
</gene>
<protein>
    <recommendedName>
        <fullName evidence="7">Triokinase/FMN cyclase</fullName>
        <ecNumber evidence="5">2.7.1.28</ecNumber>
        <ecNumber evidence="4">2.7.1.29</ecNumber>
        <ecNumber evidence="6">4.6.1.15</ecNumber>
    </recommendedName>
    <alternativeName>
        <fullName evidence="21">Bifunctional ATP-dependent dihydroxyacetone kinase/FAD-AMP lyase (cyclizing)</fullName>
    </alternativeName>
</protein>
<dbReference type="GO" id="GO:0005524">
    <property type="term" value="F:ATP binding"/>
    <property type="evidence" value="ECO:0007669"/>
    <property type="project" value="UniProtKB-KW"/>
</dbReference>
<evidence type="ECO:0000256" key="6">
    <source>
        <dbReference type="ARBA" id="ARBA00012578"/>
    </source>
</evidence>
<dbReference type="AlphaFoldDB" id="A0ABD1IXP5"/>
<dbReference type="SUPFAM" id="SSF82549">
    <property type="entry name" value="DAK1/DegV-like"/>
    <property type="match status" value="1"/>
</dbReference>
<dbReference type="Pfam" id="PF02733">
    <property type="entry name" value="Dak1"/>
    <property type="match status" value="1"/>
</dbReference>
<keyword evidence="10" id="KW-0808">Transferase</keyword>
<comment type="catalytic activity">
    <reaction evidence="24">
        <text>D-glyceraldehyde + ATP = D-glyceraldehyde 3-phosphate + ADP + H(+)</text>
        <dbReference type="Rhea" id="RHEA:13941"/>
        <dbReference type="ChEBI" id="CHEBI:15378"/>
        <dbReference type="ChEBI" id="CHEBI:17378"/>
        <dbReference type="ChEBI" id="CHEBI:30616"/>
        <dbReference type="ChEBI" id="CHEBI:59776"/>
        <dbReference type="ChEBI" id="CHEBI:456216"/>
        <dbReference type="EC" id="2.7.1.28"/>
    </reaction>
</comment>
<keyword evidence="11" id="KW-0479">Metal-binding</keyword>
<evidence type="ECO:0000256" key="13">
    <source>
        <dbReference type="ARBA" id="ARBA00022777"/>
    </source>
</evidence>
<evidence type="ECO:0000256" key="21">
    <source>
        <dbReference type="ARBA" id="ARBA00032426"/>
    </source>
</evidence>
<dbReference type="Gene3D" id="1.25.40.340">
    <property type="match status" value="1"/>
</dbReference>
<comment type="caution">
    <text evidence="31">The sequence shown here is derived from an EMBL/GenBank/DDBJ whole genome shotgun (WGS) entry which is preliminary data.</text>
</comment>
<evidence type="ECO:0000256" key="7">
    <source>
        <dbReference type="ARBA" id="ARBA00018932"/>
    </source>
</evidence>
<keyword evidence="12" id="KW-0547">Nucleotide-binding</keyword>
<evidence type="ECO:0000256" key="5">
    <source>
        <dbReference type="ARBA" id="ARBA00012110"/>
    </source>
</evidence>
<evidence type="ECO:0000256" key="16">
    <source>
        <dbReference type="ARBA" id="ARBA00022842"/>
    </source>
</evidence>
<comment type="cofactor">
    <cofactor evidence="3">
        <name>Mg(2+)</name>
        <dbReference type="ChEBI" id="CHEBI:18420"/>
    </cofactor>
</comment>
<dbReference type="Pfam" id="PF02734">
    <property type="entry name" value="Dak2"/>
    <property type="match status" value="1"/>
</dbReference>
<accession>A0ABD1IXP5</accession>
<dbReference type="InterPro" id="IPR012734">
    <property type="entry name" value="DhaK_ATP"/>
</dbReference>
<dbReference type="GO" id="GO:0046872">
    <property type="term" value="F:metal ion binding"/>
    <property type="evidence" value="ECO:0007669"/>
    <property type="project" value="UniProtKB-KW"/>
</dbReference>
<feature type="binding site" evidence="28">
    <location>
        <position position="115"/>
    </location>
    <ligand>
        <name>substrate</name>
    </ligand>
</feature>
<evidence type="ECO:0000256" key="28">
    <source>
        <dbReference type="PIRSR" id="PIRSR612734-2"/>
    </source>
</evidence>
<dbReference type="GO" id="GO:0034012">
    <property type="term" value="F:FAD-AMP lyase (cyclizing) activity"/>
    <property type="evidence" value="ECO:0007669"/>
    <property type="project" value="UniProtKB-EC"/>
</dbReference>
<evidence type="ECO:0000259" key="29">
    <source>
        <dbReference type="PROSITE" id="PS51480"/>
    </source>
</evidence>
<evidence type="ECO:0000256" key="10">
    <source>
        <dbReference type="ARBA" id="ARBA00022679"/>
    </source>
</evidence>
<keyword evidence="15" id="KW-0067">ATP-binding</keyword>
<evidence type="ECO:0000256" key="1">
    <source>
        <dbReference type="ARBA" id="ARBA00001936"/>
    </source>
</evidence>
<sequence length="579" mass="59877">MEVQKKLLNSVDSCVDEALCGTVRSHGALALLRGHRVVLRSDLGNLKGKVALLSGGGSGHEPAHAGYIGVGMLSGVVAGGVFASPPPASILAAILSLWQAGATGVLLVVKNYTGDRLNFGLAAEQARAQGVPVNMLIVADDCAFSQSTKAGRRGLCGTVFVHKLVGAMAEEGMLLDTIVSRVNEITKVIGTLGVSLSPCSVPGCAPSFQLPPGEMELGLGIHGEPGIRRSKVASADEVVKIMIDHMTDPSSQSHLPMKSGDIVVLCVNNLGALSCLEMAVVTRSAINCLEDRGIVVARVMSGSFMTSLEMAGMSLSIMKTDQEILRLFDAKTSAPAWPNLSSESVSGRKWSVDPPPQTGSHKFTHSPGPLSGVMQTVLEAVCDSLLQKQEELNMLDRAAGDGDCGNTHASAAKAIQEWLQSHTVPGCPGQLLTILATVVQETMGGSSGALYSIFLTAAVRPLMGESDAAAWAKAVHAGTEAIKRYGGAEPGDRTMLDALCPAVEELQRLLSSPPAGAMAILQAAVERAEAGADSTRSLSAKAGRASYVATQHQTQPDPGAVAVAAILRAVFEALGGGCP</sequence>
<dbReference type="Proteomes" id="UP001591681">
    <property type="component" value="Unassembled WGS sequence"/>
</dbReference>
<evidence type="ECO:0000256" key="3">
    <source>
        <dbReference type="ARBA" id="ARBA00001946"/>
    </source>
</evidence>
<evidence type="ECO:0000256" key="12">
    <source>
        <dbReference type="ARBA" id="ARBA00022741"/>
    </source>
</evidence>
<dbReference type="FunFam" id="1.25.40.340:FF:000001">
    <property type="entry name" value="Dihydroxyacetone kinase 1"/>
    <property type="match status" value="1"/>
</dbReference>
<comment type="catalytic activity">
    <reaction evidence="26">
        <text>dihydroxyacetone + ATP = dihydroxyacetone phosphate + ADP + H(+)</text>
        <dbReference type="Rhea" id="RHEA:15773"/>
        <dbReference type="ChEBI" id="CHEBI:15378"/>
        <dbReference type="ChEBI" id="CHEBI:16016"/>
        <dbReference type="ChEBI" id="CHEBI:30616"/>
        <dbReference type="ChEBI" id="CHEBI:57642"/>
        <dbReference type="ChEBI" id="CHEBI:456216"/>
        <dbReference type="EC" id="2.7.1.29"/>
    </reaction>
</comment>
<evidence type="ECO:0000256" key="23">
    <source>
        <dbReference type="ARBA" id="ARBA00046681"/>
    </source>
</evidence>
<keyword evidence="9" id="KW-0285">Flavoprotein</keyword>
<dbReference type="Gene3D" id="3.40.50.10440">
    <property type="entry name" value="Dihydroxyacetone kinase, domain 1"/>
    <property type="match status" value="1"/>
</dbReference>
<evidence type="ECO:0000256" key="17">
    <source>
        <dbReference type="ARBA" id="ARBA00023211"/>
    </source>
</evidence>
<dbReference type="PANTHER" id="PTHR28629:SF4">
    <property type="entry name" value="TRIOKINASE_FMN CYCLASE"/>
    <property type="match status" value="1"/>
</dbReference>
<dbReference type="FunFam" id="3.30.1180.20:FF:000003">
    <property type="entry name" value="triokinase/FMN cyclase isoform X1"/>
    <property type="match status" value="1"/>
</dbReference>
<name>A0ABD1IXP5_9TELE</name>
<dbReference type="GO" id="GO:0004371">
    <property type="term" value="F:glycerone kinase activity"/>
    <property type="evidence" value="ECO:0007669"/>
    <property type="project" value="UniProtKB-EC"/>
</dbReference>
<dbReference type="InterPro" id="IPR004007">
    <property type="entry name" value="DhaL_dom"/>
</dbReference>
<feature type="binding site" evidence="28">
    <location>
        <begin position="57"/>
        <end position="60"/>
    </location>
    <ligand>
        <name>substrate</name>
    </ligand>
</feature>
<evidence type="ECO:0000256" key="27">
    <source>
        <dbReference type="PIRSR" id="PIRSR612734-1"/>
    </source>
</evidence>
<evidence type="ECO:0000256" key="22">
    <source>
        <dbReference type="ARBA" id="ARBA00045490"/>
    </source>
</evidence>
<evidence type="ECO:0000256" key="18">
    <source>
        <dbReference type="ARBA" id="ARBA00023239"/>
    </source>
</evidence>
<keyword evidence="13" id="KW-0418">Kinase</keyword>
<comment type="cofactor">
    <cofactor evidence="1">
        <name>Mn(2+)</name>
        <dbReference type="ChEBI" id="CHEBI:29035"/>
    </cofactor>
</comment>
<evidence type="ECO:0000256" key="15">
    <source>
        <dbReference type="ARBA" id="ARBA00022840"/>
    </source>
</evidence>
<evidence type="ECO:0000256" key="4">
    <source>
        <dbReference type="ARBA" id="ARBA00012107"/>
    </source>
</evidence>